<dbReference type="PANTHER" id="PTHR43806">
    <property type="entry name" value="PEPTIDASE S8"/>
    <property type="match status" value="1"/>
</dbReference>
<accession>A0AAF0EUM5</accession>
<dbReference type="PROSITE" id="PS51892">
    <property type="entry name" value="SUBTILASE"/>
    <property type="match status" value="1"/>
</dbReference>
<dbReference type="PROSITE" id="PS00137">
    <property type="entry name" value="SUBTILASE_HIS"/>
    <property type="match status" value="1"/>
</dbReference>
<evidence type="ECO:0000313" key="11">
    <source>
        <dbReference type="Proteomes" id="UP001219933"/>
    </source>
</evidence>
<comment type="similarity">
    <text evidence="1 5 6">Belongs to the peptidase S8 family.</text>
</comment>
<dbReference type="InterPro" id="IPR023827">
    <property type="entry name" value="Peptidase_S8_Asp-AS"/>
</dbReference>
<dbReference type="EMBL" id="CP119878">
    <property type="protein sequence ID" value="WFD34922.1"/>
    <property type="molecule type" value="Genomic_DNA"/>
</dbReference>
<evidence type="ECO:0000256" key="6">
    <source>
        <dbReference type="RuleBase" id="RU003355"/>
    </source>
</evidence>
<evidence type="ECO:0000313" key="10">
    <source>
        <dbReference type="EMBL" id="WFD34922.1"/>
    </source>
</evidence>
<dbReference type="GO" id="GO:0005615">
    <property type="term" value="C:extracellular space"/>
    <property type="evidence" value="ECO:0007669"/>
    <property type="project" value="TreeGrafter"/>
</dbReference>
<feature type="signal peptide" evidence="7">
    <location>
        <begin position="1"/>
        <end position="16"/>
    </location>
</feature>
<dbReference type="InterPro" id="IPR022398">
    <property type="entry name" value="Peptidase_S8_His-AS"/>
</dbReference>
<evidence type="ECO:0000256" key="5">
    <source>
        <dbReference type="PROSITE-ProRule" id="PRU01240"/>
    </source>
</evidence>
<evidence type="ECO:0000256" key="2">
    <source>
        <dbReference type="ARBA" id="ARBA00022670"/>
    </source>
</evidence>
<evidence type="ECO:0000256" key="3">
    <source>
        <dbReference type="ARBA" id="ARBA00022801"/>
    </source>
</evidence>
<dbReference type="CDD" id="cd04077">
    <property type="entry name" value="Peptidases_S8_PCSK9_ProteinaseK_like"/>
    <property type="match status" value="1"/>
</dbReference>
<dbReference type="InterPro" id="IPR036852">
    <property type="entry name" value="Peptidase_S8/S53_dom_sf"/>
</dbReference>
<dbReference type="EC" id="3.4.21.48" evidence="10"/>
<name>A0AAF0EUM5_9BASI</name>
<dbReference type="InterPro" id="IPR015500">
    <property type="entry name" value="Peptidase_S8_subtilisin-rel"/>
</dbReference>
<dbReference type="AlphaFoldDB" id="A0AAF0EUM5"/>
<dbReference type="InterPro" id="IPR034193">
    <property type="entry name" value="PCSK9_ProteinaseK-like"/>
</dbReference>
<dbReference type="Gene3D" id="3.30.70.80">
    <property type="entry name" value="Peptidase S8 propeptide/proteinase inhibitor I9"/>
    <property type="match status" value="1"/>
</dbReference>
<feature type="domain" description="Inhibitor I9" evidence="9">
    <location>
        <begin position="50"/>
        <end position="127"/>
    </location>
</feature>
<dbReference type="InterPro" id="IPR023828">
    <property type="entry name" value="Peptidase_S8_Ser-AS"/>
</dbReference>
<dbReference type="SUPFAM" id="SSF54897">
    <property type="entry name" value="Protease propeptides/inhibitors"/>
    <property type="match status" value="1"/>
</dbReference>
<feature type="active site" description="Charge relay system" evidence="5">
    <location>
        <position position="198"/>
    </location>
</feature>
<dbReference type="PROSITE" id="PS00136">
    <property type="entry name" value="SUBTILASE_ASP"/>
    <property type="match status" value="1"/>
</dbReference>
<keyword evidence="2 5" id="KW-0645">Protease</keyword>
<dbReference type="PANTHER" id="PTHR43806:SF11">
    <property type="entry name" value="CEREVISIN-RELATED"/>
    <property type="match status" value="1"/>
</dbReference>
<keyword evidence="4 5" id="KW-0720">Serine protease</keyword>
<sequence>MRVSVALALLAGMAAALPTPLVFTPGVTQYGDNMAPLHIDESVETIADSFLVVLHDWTPQQLFSQHRELITGAQASVSAVDAEHGLRHIYDGHGLKGYAGKFSPDVLAYIRAQPEVAFVEADSVVHAAVEPEVQVYDMPSADVAADAFPWPDWRHLTEKGAPWGLARISHRESLTLGTFNQYVYDRESGEGVVAYIIDTGINVDHEDFGGRASWGTTIPQGDQDVDGHGHGTHCAGTIGSATYGVAKHAELVAVKVLRSNGSGSMSDVTAGVLWAVADARNRTETLRNSPSTARRHRGFVANMSLGGSKSPTLELAVNGAVASGLNLAVAAGNEDQDACNVSPANARRPVTVGASTIRDERAYFSNWGPCVDIFGPGLNILSTWNTGPRSIAALSGTSMATPHVVGLLAYLLSIYGTEEFPIPSAEPASKPPPAFAPDSLWSTLRNIAEMFAPFDMTTIFNRLDRMSAAAASSSSAAAAVAASKDTPISNVISPDELKRALIALSTRGALEGLDKETRNRLAFNNATHV</sequence>
<evidence type="ECO:0000259" key="8">
    <source>
        <dbReference type="Pfam" id="PF00082"/>
    </source>
</evidence>
<dbReference type="Proteomes" id="UP001219933">
    <property type="component" value="Chromosome 2"/>
</dbReference>
<dbReference type="InterPro" id="IPR000209">
    <property type="entry name" value="Peptidase_S8/S53_dom"/>
</dbReference>
<dbReference type="InterPro" id="IPR050131">
    <property type="entry name" value="Peptidase_S8_subtilisin-like"/>
</dbReference>
<evidence type="ECO:0000256" key="7">
    <source>
        <dbReference type="SAM" id="SignalP"/>
    </source>
</evidence>
<dbReference type="PROSITE" id="PS00138">
    <property type="entry name" value="SUBTILASE_SER"/>
    <property type="match status" value="1"/>
</dbReference>
<feature type="domain" description="Peptidase S8/S53" evidence="8">
    <location>
        <begin position="189"/>
        <end position="415"/>
    </location>
</feature>
<dbReference type="Pfam" id="PF05922">
    <property type="entry name" value="Inhibitor_I9"/>
    <property type="match status" value="1"/>
</dbReference>
<dbReference type="GO" id="GO:0004252">
    <property type="term" value="F:serine-type endopeptidase activity"/>
    <property type="evidence" value="ECO:0007669"/>
    <property type="project" value="UniProtKB-UniRule"/>
</dbReference>
<keyword evidence="7" id="KW-0732">Signal</keyword>
<dbReference type="SUPFAM" id="SSF52743">
    <property type="entry name" value="Subtilisin-like"/>
    <property type="match status" value="1"/>
</dbReference>
<feature type="chain" id="PRO_5042059471" evidence="7">
    <location>
        <begin position="17"/>
        <end position="529"/>
    </location>
</feature>
<gene>
    <name evidence="10" type="primary">SUB8</name>
    <name evidence="10" type="ORF">MCUN1_001768</name>
</gene>
<protein>
    <submittedName>
        <fullName evidence="10">Cerevisin</fullName>
        <ecNumber evidence="10">3.4.21.48</ecNumber>
    </submittedName>
</protein>
<evidence type="ECO:0000256" key="4">
    <source>
        <dbReference type="ARBA" id="ARBA00022825"/>
    </source>
</evidence>
<feature type="active site" description="Charge relay system" evidence="5">
    <location>
        <position position="230"/>
    </location>
</feature>
<proteinExistence type="inferred from homology"/>
<dbReference type="Gene3D" id="3.40.50.200">
    <property type="entry name" value="Peptidase S8/S53 domain"/>
    <property type="match status" value="1"/>
</dbReference>
<evidence type="ECO:0000259" key="9">
    <source>
        <dbReference type="Pfam" id="PF05922"/>
    </source>
</evidence>
<dbReference type="InterPro" id="IPR010259">
    <property type="entry name" value="S8pro/Inhibitor_I9"/>
</dbReference>
<dbReference type="PRINTS" id="PR00723">
    <property type="entry name" value="SUBTILISIN"/>
</dbReference>
<keyword evidence="3 5" id="KW-0378">Hydrolase</keyword>
<dbReference type="GO" id="GO:0006508">
    <property type="term" value="P:proteolysis"/>
    <property type="evidence" value="ECO:0007669"/>
    <property type="project" value="UniProtKB-KW"/>
</dbReference>
<feature type="active site" description="Charge relay system" evidence="5">
    <location>
        <position position="398"/>
    </location>
</feature>
<organism evidence="10 11">
    <name type="scientific">Malassezia cuniculi</name>
    <dbReference type="NCBI Taxonomy" id="948313"/>
    <lineage>
        <taxon>Eukaryota</taxon>
        <taxon>Fungi</taxon>
        <taxon>Dikarya</taxon>
        <taxon>Basidiomycota</taxon>
        <taxon>Ustilaginomycotina</taxon>
        <taxon>Malasseziomycetes</taxon>
        <taxon>Malasseziales</taxon>
        <taxon>Malasseziaceae</taxon>
        <taxon>Malassezia</taxon>
    </lineage>
</organism>
<dbReference type="Pfam" id="PF00082">
    <property type="entry name" value="Peptidase_S8"/>
    <property type="match status" value="1"/>
</dbReference>
<keyword evidence="11" id="KW-1185">Reference proteome</keyword>
<dbReference type="InterPro" id="IPR037045">
    <property type="entry name" value="S8pro/Inhibitor_I9_sf"/>
</dbReference>
<reference evidence="10" key="1">
    <citation type="submission" date="2023-03" db="EMBL/GenBank/DDBJ databases">
        <title>Mating type loci evolution in Malassezia.</title>
        <authorList>
            <person name="Coelho M.A."/>
        </authorList>
    </citation>
    <scope>NUCLEOTIDE SEQUENCE</scope>
    <source>
        <strain evidence="10">CBS 11721</strain>
    </source>
</reference>
<evidence type="ECO:0000256" key="1">
    <source>
        <dbReference type="ARBA" id="ARBA00011073"/>
    </source>
</evidence>